<dbReference type="Proteomes" id="UP000180246">
    <property type="component" value="Unassembled WGS sequence"/>
</dbReference>
<sequence length="106" mass="10868">MPSLVATASASRIISAASSRVSGYWQMSTRVECASALIGLKQTLPHSLSQISARILSSTGDLKPAFWKQAETSLTRSLAVPSSSPSGKARAFDVPDDAGATSSAAG</sequence>
<dbReference type="AlphaFoldDB" id="A0A1S2NB28"/>
<dbReference type="EMBL" id="JRYB01000001">
    <property type="protein sequence ID" value="OIJ42278.1"/>
    <property type="molecule type" value="Genomic_DNA"/>
</dbReference>
<organism evidence="2 3">
    <name type="scientific">Massilia timonae</name>
    <dbReference type="NCBI Taxonomy" id="47229"/>
    <lineage>
        <taxon>Bacteria</taxon>
        <taxon>Pseudomonadati</taxon>
        <taxon>Pseudomonadota</taxon>
        <taxon>Betaproteobacteria</taxon>
        <taxon>Burkholderiales</taxon>
        <taxon>Oxalobacteraceae</taxon>
        <taxon>Telluria group</taxon>
        <taxon>Massilia</taxon>
    </lineage>
</organism>
<reference evidence="2 3" key="1">
    <citation type="submission" date="2014-10" db="EMBL/GenBank/DDBJ databases">
        <authorList>
            <person name="Seo M.-J."/>
            <person name="Seok Y.J."/>
            <person name="Cha I.-T."/>
        </authorList>
    </citation>
    <scope>NUCLEOTIDE SEQUENCE [LARGE SCALE GENOMIC DNA]</scope>
    <source>
        <strain evidence="2 3">NEU</strain>
    </source>
</reference>
<feature type="region of interest" description="Disordered" evidence="1">
    <location>
        <begin position="77"/>
        <end position="106"/>
    </location>
</feature>
<protein>
    <submittedName>
        <fullName evidence="2">Uncharacterized protein</fullName>
    </submittedName>
</protein>
<proteinExistence type="predicted"/>
<comment type="caution">
    <text evidence="2">The sequence shown here is derived from an EMBL/GenBank/DDBJ whole genome shotgun (WGS) entry which is preliminary data.</text>
</comment>
<gene>
    <name evidence="2" type="ORF">LO55_1</name>
</gene>
<evidence type="ECO:0000313" key="3">
    <source>
        <dbReference type="Proteomes" id="UP000180246"/>
    </source>
</evidence>
<name>A0A1S2NB28_9BURK</name>
<accession>A0A1S2NB28</accession>
<feature type="compositionally biased region" description="Polar residues" evidence="1">
    <location>
        <begin position="77"/>
        <end position="86"/>
    </location>
</feature>
<evidence type="ECO:0000313" key="2">
    <source>
        <dbReference type="EMBL" id="OIJ42278.1"/>
    </source>
</evidence>
<evidence type="ECO:0000256" key="1">
    <source>
        <dbReference type="SAM" id="MobiDB-lite"/>
    </source>
</evidence>